<dbReference type="InterPro" id="IPR050320">
    <property type="entry name" value="N5-glutamine_MTase"/>
</dbReference>
<dbReference type="InterPro" id="IPR002052">
    <property type="entry name" value="DNA_methylase_N6_adenine_CS"/>
</dbReference>
<evidence type="ECO:0000259" key="1">
    <source>
        <dbReference type="Pfam" id="PF05175"/>
    </source>
</evidence>
<dbReference type="Pfam" id="PF05175">
    <property type="entry name" value="MTS"/>
    <property type="match status" value="1"/>
</dbReference>
<dbReference type="SUPFAM" id="SSF53335">
    <property type="entry name" value="S-adenosyl-L-methionine-dependent methyltransferases"/>
    <property type="match status" value="1"/>
</dbReference>
<dbReference type="GO" id="GO:0008757">
    <property type="term" value="F:S-adenosylmethionine-dependent methyltransferase activity"/>
    <property type="evidence" value="ECO:0007669"/>
    <property type="project" value="UniProtKB-ARBA"/>
</dbReference>
<keyword evidence="3" id="KW-1185">Reference proteome</keyword>
<dbReference type="GO" id="GO:0003676">
    <property type="term" value="F:nucleic acid binding"/>
    <property type="evidence" value="ECO:0007669"/>
    <property type="project" value="InterPro"/>
</dbReference>
<evidence type="ECO:0000313" key="2">
    <source>
        <dbReference type="EMBL" id="CAJ1376935.1"/>
    </source>
</evidence>
<reference evidence="2" key="1">
    <citation type="submission" date="2023-08" db="EMBL/GenBank/DDBJ databases">
        <authorList>
            <person name="Chen Y."/>
            <person name="Shah S."/>
            <person name="Dougan E. K."/>
            <person name="Thang M."/>
            <person name="Chan C."/>
        </authorList>
    </citation>
    <scope>NUCLEOTIDE SEQUENCE</scope>
</reference>
<dbReference type="InterPro" id="IPR007848">
    <property type="entry name" value="Small_mtfrase_dom"/>
</dbReference>
<dbReference type="PANTHER" id="PTHR18895:SF74">
    <property type="entry name" value="MTRF1L RELEASE FACTOR GLUTAMINE METHYLTRANSFERASE"/>
    <property type="match status" value="1"/>
</dbReference>
<evidence type="ECO:0000313" key="3">
    <source>
        <dbReference type="Proteomes" id="UP001178507"/>
    </source>
</evidence>
<comment type="caution">
    <text evidence="2">The sequence shown here is derived from an EMBL/GenBank/DDBJ whole genome shotgun (WGS) entry which is preliminary data.</text>
</comment>
<dbReference type="InterPro" id="IPR029063">
    <property type="entry name" value="SAM-dependent_MTases_sf"/>
</dbReference>
<dbReference type="Proteomes" id="UP001178507">
    <property type="component" value="Unassembled WGS sequence"/>
</dbReference>
<gene>
    <name evidence="2" type="ORF">EVOR1521_LOCUS5872</name>
</gene>
<feature type="domain" description="Methyltransferase small" evidence="1">
    <location>
        <begin position="241"/>
        <end position="336"/>
    </location>
</feature>
<name>A0AA36MQY5_9DINO</name>
<dbReference type="EMBL" id="CAUJNA010000432">
    <property type="protein sequence ID" value="CAJ1376935.1"/>
    <property type="molecule type" value="Genomic_DNA"/>
</dbReference>
<organism evidence="2 3">
    <name type="scientific">Effrenium voratum</name>
    <dbReference type="NCBI Taxonomy" id="2562239"/>
    <lineage>
        <taxon>Eukaryota</taxon>
        <taxon>Sar</taxon>
        <taxon>Alveolata</taxon>
        <taxon>Dinophyceae</taxon>
        <taxon>Suessiales</taxon>
        <taxon>Symbiodiniaceae</taxon>
        <taxon>Effrenium</taxon>
    </lineage>
</organism>
<protein>
    <recommendedName>
        <fullName evidence="1">Methyltransferase small domain-containing protein</fullName>
    </recommendedName>
</protein>
<proteinExistence type="predicted"/>
<dbReference type="GO" id="GO:0005739">
    <property type="term" value="C:mitochondrion"/>
    <property type="evidence" value="ECO:0007669"/>
    <property type="project" value="TreeGrafter"/>
</dbReference>
<dbReference type="CDD" id="cd02440">
    <property type="entry name" value="AdoMet_MTases"/>
    <property type="match status" value="1"/>
</dbReference>
<dbReference type="PROSITE" id="PS00092">
    <property type="entry name" value="N6_MTASE"/>
    <property type="match status" value="1"/>
</dbReference>
<dbReference type="PANTHER" id="PTHR18895">
    <property type="entry name" value="HEMK METHYLTRANSFERASE"/>
    <property type="match status" value="1"/>
</dbReference>
<sequence length="452" mass="47805">MEPVLEWRQGGLAVCSKPAAMSPEKLLAWASTLGAGWELRSCCSSSGGLALLADKAVPTPKVRGTYALLVVPQETKEDPFGFMKDALEFFGGPEEEARVVEEIMSGHFGALALVELDAAVGSGGKLPKEAVLAMQEAGLAVLRLPGRGKAEAKRSSKPSEPSEDVLPGTCVQLVSLQGAGVPRCQRPISAKWRSFLEAEQKLAAQRRRPEEASFCGLKLLVPSEQLRPRNASVALVQAAVELLKSGGRVLDLGCGCGALLLAIRQGTEGSVSGTGLDLDEEAVTCCRANAARLGLQVNTVLADFAQLDSPEVRPQLEAEGYDVIVCNPPYRSTAQQEAYDASVGSFGGYAEHSKTLVAGETGLEMYQAISSCLARDLMAAQKRLLAPPKPVLSLAGSLIFQVEAGSHGRRGGMAGKVAAAVQAASQGMLSFQRIIEDENKMERGILLKWSFT</sequence>
<accession>A0AA36MQY5</accession>
<dbReference type="Gene3D" id="3.40.50.150">
    <property type="entry name" value="Vaccinia Virus protein VP39"/>
    <property type="match status" value="1"/>
</dbReference>
<dbReference type="GO" id="GO:0032259">
    <property type="term" value="P:methylation"/>
    <property type="evidence" value="ECO:0007669"/>
    <property type="project" value="InterPro"/>
</dbReference>
<dbReference type="AlphaFoldDB" id="A0AA36MQY5"/>